<accession>A0A842I801</accession>
<proteinExistence type="predicted"/>
<evidence type="ECO:0000313" key="2">
    <source>
        <dbReference type="Proteomes" id="UP000555411"/>
    </source>
</evidence>
<evidence type="ECO:0000313" key="1">
    <source>
        <dbReference type="EMBL" id="MBC2835523.1"/>
    </source>
</evidence>
<dbReference type="Proteomes" id="UP000555411">
    <property type="component" value="Unassembled WGS sequence"/>
</dbReference>
<sequence>MINTVKTPLHLVIDEHGAARVFWASLLALLTARRSAAEELELLSDHMRRDIGLPPRGSPLPEAPMRPVRW</sequence>
<dbReference type="RefSeq" id="WP_185797116.1">
    <property type="nucleotide sequence ID" value="NZ_JACLQD010000002.1"/>
</dbReference>
<name>A0A842I801_9RHOB</name>
<comment type="caution">
    <text evidence="1">The sequence shown here is derived from an EMBL/GenBank/DDBJ whole genome shotgun (WGS) entry which is preliminary data.</text>
</comment>
<keyword evidence="2" id="KW-1185">Reference proteome</keyword>
<protein>
    <recommendedName>
        <fullName evidence="3">DUF1127 domain-containing protein</fullName>
    </recommendedName>
</protein>
<gene>
    <name evidence="1" type="ORF">H7F16_08385</name>
</gene>
<organism evidence="1 2">
    <name type="scientific">Paragemmobacter straminiformis</name>
    <dbReference type="NCBI Taxonomy" id="2045119"/>
    <lineage>
        <taxon>Bacteria</taxon>
        <taxon>Pseudomonadati</taxon>
        <taxon>Pseudomonadota</taxon>
        <taxon>Alphaproteobacteria</taxon>
        <taxon>Rhodobacterales</taxon>
        <taxon>Paracoccaceae</taxon>
        <taxon>Paragemmobacter</taxon>
    </lineage>
</organism>
<dbReference type="EMBL" id="JACLQD010000002">
    <property type="protein sequence ID" value="MBC2835523.1"/>
    <property type="molecule type" value="Genomic_DNA"/>
</dbReference>
<dbReference type="AlphaFoldDB" id="A0A842I801"/>
<reference evidence="1 2" key="1">
    <citation type="journal article" date="2017" name="Int. J. Syst. Evol. Microbiol.">
        <title>Gemmobacter straminiformis sp. nov., isolated from an artificial fountain.</title>
        <authorList>
            <person name="Kang J.Y."/>
            <person name="Kim M.J."/>
            <person name="Chun J."/>
            <person name="Son K.P."/>
            <person name="Jahng K.Y."/>
        </authorList>
    </citation>
    <scope>NUCLEOTIDE SEQUENCE [LARGE SCALE GENOMIC DNA]</scope>
    <source>
        <strain evidence="1 2">CAM-8</strain>
    </source>
</reference>
<evidence type="ECO:0008006" key="3">
    <source>
        <dbReference type="Google" id="ProtNLM"/>
    </source>
</evidence>